<dbReference type="PANTHER" id="PTHR44167:SF30">
    <property type="entry name" value="PHOSPHORYLASE KINASE"/>
    <property type="match status" value="1"/>
</dbReference>
<comment type="caution">
    <text evidence="2">The sequence shown here is derived from an EMBL/GenBank/DDBJ whole genome shotgun (WGS) entry which is preliminary data.</text>
</comment>
<evidence type="ECO:0000259" key="1">
    <source>
        <dbReference type="PROSITE" id="PS50011"/>
    </source>
</evidence>
<dbReference type="EMBL" id="CATOUU010000916">
    <property type="protein sequence ID" value="CAI9959187.1"/>
    <property type="molecule type" value="Genomic_DNA"/>
</dbReference>
<gene>
    <name evidence="3" type="ORF">HINF_LOCUS32651</name>
    <name evidence="2" type="ORF">HINF_LOCUS46832</name>
</gene>
<dbReference type="Gene3D" id="1.10.510.10">
    <property type="entry name" value="Transferase(Phosphotransferase) domain 1"/>
    <property type="match status" value="1"/>
</dbReference>
<dbReference type="Proteomes" id="UP001642409">
    <property type="component" value="Unassembled WGS sequence"/>
</dbReference>
<keyword evidence="3" id="KW-0418">Kinase</keyword>
<dbReference type="GO" id="GO:0005524">
    <property type="term" value="F:ATP binding"/>
    <property type="evidence" value="ECO:0007669"/>
    <property type="project" value="InterPro"/>
</dbReference>
<dbReference type="InterPro" id="IPR000719">
    <property type="entry name" value="Prot_kinase_dom"/>
</dbReference>
<sequence length="349" mass="39878">MRSLNLQIQNNKICLQNYTNVTFISTGSFVTCFSALNKKQEKVAIIVTDNLKEVQTRLSLSQRLSDVSGVQKYTECCQLVTNPKDLVIINQHLSQVYSSNLYALIGPFYSIQFNEYTKQLNVQQKIDLFYDILVIVMELHSMGIYHMDLKPSNIMIQNNKPIIIDFGQAVCDIQVDSVLNTSAYSSKHDVYSCKVIPEKFDVYCLGNILHELYTHYTLGAPVSYSKELCSKLESVVGILAGDLIIGMTKYKQDCRYSIEQCVSHPIFNSSVQDRSAIETFHSQINYKEEQGLRVNTYSRDFSYTNLNRLTQDGSFTKLAFTDFDGVEVFSRVNSCALFFEPSYQDELDY</sequence>
<dbReference type="PROSITE" id="PS50011">
    <property type="entry name" value="PROTEIN_KINASE_DOM"/>
    <property type="match status" value="1"/>
</dbReference>
<reference evidence="2" key="1">
    <citation type="submission" date="2023-06" db="EMBL/GenBank/DDBJ databases">
        <authorList>
            <person name="Kurt Z."/>
        </authorList>
    </citation>
    <scope>NUCLEOTIDE SEQUENCE</scope>
</reference>
<proteinExistence type="predicted"/>
<evidence type="ECO:0000313" key="4">
    <source>
        <dbReference type="Proteomes" id="UP001642409"/>
    </source>
</evidence>
<dbReference type="GO" id="GO:0004674">
    <property type="term" value="F:protein serine/threonine kinase activity"/>
    <property type="evidence" value="ECO:0007669"/>
    <property type="project" value="TreeGrafter"/>
</dbReference>
<organism evidence="2">
    <name type="scientific">Hexamita inflata</name>
    <dbReference type="NCBI Taxonomy" id="28002"/>
    <lineage>
        <taxon>Eukaryota</taxon>
        <taxon>Metamonada</taxon>
        <taxon>Diplomonadida</taxon>
        <taxon>Hexamitidae</taxon>
        <taxon>Hexamitinae</taxon>
        <taxon>Hexamita</taxon>
    </lineage>
</organism>
<keyword evidence="3" id="KW-0808">Transferase</keyword>
<reference evidence="3 4" key="2">
    <citation type="submission" date="2024-07" db="EMBL/GenBank/DDBJ databases">
        <authorList>
            <person name="Akdeniz Z."/>
        </authorList>
    </citation>
    <scope>NUCLEOTIDE SEQUENCE [LARGE SCALE GENOMIC DNA]</scope>
</reference>
<dbReference type="SUPFAM" id="SSF56112">
    <property type="entry name" value="Protein kinase-like (PK-like)"/>
    <property type="match status" value="1"/>
</dbReference>
<dbReference type="Pfam" id="PF00069">
    <property type="entry name" value="Pkinase"/>
    <property type="match status" value="1"/>
</dbReference>
<name>A0AA86UP29_9EUKA</name>
<dbReference type="SMART" id="SM00220">
    <property type="entry name" value="S_TKc"/>
    <property type="match status" value="1"/>
</dbReference>
<protein>
    <submittedName>
        <fullName evidence="2">CAMK CAMKL</fullName>
    </submittedName>
    <submittedName>
        <fullName evidence="3">Kinase</fullName>
    </submittedName>
</protein>
<keyword evidence="4" id="KW-1185">Reference proteome</keyword>
<evidence type="ECO:0000313" key="3">
    <source>
        <dbReference type="EMBL" id="CAL6029774.1"/>
    </source>
</evidence>
<dbReference type="InterPro" id="IPR008271">
    <property type="entry name" value="Ser/Thr_kinase_AS"/>
</dbReference>
<dbReference type="PANTHER" id="PTHR44167">
    <property type="entry name" value="OVARIAN-SPECIFIC SERINE/THREONINE-PROTEIN KINASE LOK-RELATED"/>
    <property type="match status" value="1"/>
</dbReference>
<dbReference type="GO" id="GO:0044773">
    <property type="term" value="P:mitotic DNA damage checkpoint signaling"/>
    <property type="evidence" value="ECO:0007669"/>
    <property type="project" value="TreeGrafter"/>
</dbReference>
<feature type="domain" description="Protein kinase" evidence="1">
    <location>
        <begin position="18"/>
        <end position="267"/>
    </location>
</feature>
<accession>A0AA86UP29</accession>
<dbReference type="InterPro" id="IPR011009">
    <property type="entry name" value="Kinase-like_dom_sf"/>
</dbReference>
<dbReference type="GO" id="GO:0005634">
    <property type="term" value="C:nucleus"/>
    <property type="evidence" value="ECO:0007669"/>
    <property type="project" value="TreeGrafter"/>
</dbReference>
<dbReference type="AlphaFoldDB" id="A0AA86UP29"/>
<evidence type="ECO:0000313" key="2">
    <source>
        <dbReference type="EMBL" id="CAI9959187.1"/>
    </source>
</evidence>
<dbReference type="EMBL" id="CAXDID020000112">
    <property type="protein sequence ID" value="CAL6029774.1"/>
    <property type="molecule type" value="Genomic_DNA"/>
</dbReference>
<dbReference type="PROSITE" id="PS00108">
    <property type="entry name" value="PROTEIN_KINASE_ST"/>
    <property type="match status" value="1"/>
</dbReference>